<proteinExistence type="predicted"/>
<accession>A0A0E9XPM9</accession>
<organism evidence="1">
    <name type="scientific">Anguilla anguilla</name>
    <name type="common">European freshwater eel</name>
    <name type="synonym">Muraena anguilla</name>
    <dbReference type="NCBI Taxonomy" id="7936"/>
    <lineage>
        <taxon>Eukaryota</taxon>
        <taxon>Metazoa</taxon>
        <taxon>Chordata</taxon>
        <taxon>Craniata</taxon>
        <taxon>Vertebrata</taxon>
        <taxon>Euteleostomi</taxon>
        <taxon>Actinopterygii</taxon>
        <taxon>Neopterygii</taxon>
        <taxon>Teleostei</taxon>
        <taxon>Anguilliformes</taxon>
        <taxon>Anguillidae</taxon>
        <taxon>Anguilla</taxon>
    </lineage>
</organism>
<sequence length="27" mass="3160">MDSSPTGQKDSCSKWYSWGSRTFYHSM</sequence>
<dbReference type="EMBL" id="GBXM01004216">
    <property type="protein sequence ID" value="JAI04362.1"/>
    <property type="molecule type" value="Transcribed_RNA"/>
</dbReference>
<dbReference type="AlphaFoldDB" id="A0A0E9XPM9"/>
<reference evidence="1" key="2">
    <citation type="journal article" date="2015" name="Fish Shellfish Immunol.">
        <title>Early steps in the European eel (Anguilla anguilla)-Vibrio vulnificus interaction in the gills: Role of the RtxA13 toxin.</title>
        <authorList>
            <person name="Callol A."/>
            <person name="Pajuelo D."/>
            <person name="Ebbesson L."/>
            <person name="Teles M."/>
            <person name="MacKenzie S."/>
            <person name="Amaro C."/>
        </authorList>
    </citation>
    <scope>NUCLEOTIDE SEQUENCE</scope>
</reference>
<protein>
    <submittedName>
        <fullName evidence="1">Uncharacterized protein</fullName>
    </submittedName>
</protein>
<evidence type="ECO:0000313" key="1">
    <source>
        <dbReference type="EMBL" id="JAI04362.1"/>
    </source>
</evidence>
<name>A0A0E9XPM9_ANGAN</name>
<reference evidence="1" key="1">
    <citation type="submission" date="2014-11" db="EMBL/GenBank/DDBJ databases">
        <authorList>
            <person name="Amaro Gonzalez C."/>
        </authorList>
    </citation>
    <scope>NUCLEOTIDE SEQUENCE</scope>
</reference>